<evidence type="ECO:0000256" key="2">
    <source>
        <dbReference type="ARBA" id="ARBA00008170"/>
    </source>
</evidence>
<sequence length="1522" mass="164770">MSTSGQGQPGQKYNQKSEEDTMSPTGTIRRIPSSEISEASIGREASITPGMDASEYAEPGDRAEKLYSHVVKAGSTPARAADSANLSLRPPMTPSASSYQRQQQYLTAPPSASSTRISRSTSRSRPMPAFIPGLGSRQPSSVAGGMKTSRSVSRARRLEGVASARGEEDYSDDDMEYAFVKHQPQTAHRPMFGKSFTSAGPLRYEQDKRNKDGVDEDDDEPLGQDDEVVVRDRGEDLIRKRMRERKKAKRLANASAHAAAREARARDFANPSTPSNSSPNVVQNDASFQSYQPDDARFGTSLSSAPPTPALNPNERQSNVHRGKSTSRARTPVPARATASTPGIGDGSSEATGSEYFPSYGDNRQIGASSTDDSLPQEEDESLSHEAERASTPTAREPHIPTMPSSGSFSAVDWAYLDRREYGRIPRQQQRQHTYSHQASRNQSRAPSVMSEVISDVVRGAGSASQQISEEGESDDDNDDRVEEDRDEEQDEEDDDDGDGDDDEDDEGVTMRDRQDAINIEHPFGLPIWKPALYKKSRSITRNAEKAMHAIPSAAAERHLLPGNILWTILFGWWLALLCFALAILVFAVEFVSSGGQVKMGVKGEVAYARTIAGLGWYLGWPFGKYVEGKGVLRPGKDEEGNSDAKDSATEEEAGSQGINTATAPDSHQSAISTDSSRTIKVPNGLEINPQNGERQGLMDKRSRSEHAQAQGVTFGGAADGEARRRLYGAIDTSRHAHGGSFRHKRGTLFSRLMGGAAYWIVFLGVVAPILGSICLICWGMVITIPMAKLTWNLLKYLTFRPLEIKFRSAPAVIAVVGTGPTNTSTADAADQQEESSSSTFRPARLKAGQLAPTSGPDSTVLLCIYRAIGLQYYKYTIGGVNIIFVNLLPLVFFTIFDGMVLLPAVERAEHRGEPINPLLALIASQALIFILSLASVIPLSYFIGMAVASISAQSSIGMGAVINATFGSIIEIVLYGIALTQGKGKLVEGSIVGSLLAGVLLMPGASMISGAFKRKEQKFNAKSAGVTSTMLIMAIIGTLTPTLFYQTYGSFQLKCDGCPDNPPIEVHDTLTSHGHNQSWNCERCYYVHPEPAQDPFYQDQVKGLMYICAVILVLAYLIGLWFSLRTHASQIWQNPQPLMRLDEIPAGGMHPAHRATVYQRLTPQAVMQQLLPTTAKATEPTSGKAPEMSRRPTAGTEQVRSPVRPDRTASRAGIDREAMAQKQKVSAPSPSRTPYNRTPRMAAGPSHDKLNDVTNLQLPNGINTEGLTTEEFTRAVAVATVNALKNHENAIAREWKQARAPLPFPEGGHPPPGAGAAEHSEGHGGHEGPSWSRVVSAGVLLGCTILYAIIAEILVDVVDVVLQGSGIDEKFLGVSLFALVPNTTEFMNAMSFALSGNIALSMEIGSAYALQVCLLQIPAMVAFSAIYDPGKMGEMVDTFTLIFPRWDVISIVLSIFLLTYTYIEARSNYHRGSILVLSYLVLAAGFYFAPGTSSEDTSPDAFGVMGYAHVVDTSPSFPRIS</sequence>
<keyword evidence="7" id="KW-0406">Ion transport</keyword>
<feature type="transmembrane region" description="Helical" evidence="10">
    <location>
        <begin position="1025"/>
        <end position="1045"/>
    </location>
</feature>
<feature type="region of interest" description="Disordered" evidence="9">
    <location>
        <begin position="75"/>
        <end position="171"/>
    </location>
</feature>
<dbReference type="GO" id="GO:0015369">
    <property type="term" value="F:calcium:proton antiporter activity"/>
    <property type="evidence" value="ECO:0007669"/>
    <property type="project" value="TreeGrafter"/>
</dbReference>
<feature type="transmembrane region" description="Helical" evidence="10">
    <location>
        <begin position="876"/>
        <end position="897"/>
    </location>
</feature>
<feature type="transmembrane region" description="Helical" evidence="10">
    <location>
        <begin position="1473"/>
        <end position="1490"/>
    </location>
</feature>
<feature type="compositionally biased region" description="Basic and acidic residues" evidence="9">
    <location>
        <begin position="635"/>
        <end position="649"/>
    </location>
</feature>
<feature type="transmembrane region" description="Helical" evidence="10">
    <location>
        <begin position="1105"/>
        <end position="1125"/>
    </location>
</feature>
<feature type="region of interest" description="Disordered" evidence="9">
    <location>
        <begin position="634"/>
        <end position="715"/>
    </location>
</feature>
<feature type="compositionally biased region" description="Basic and acidic residues" evidence="9">
    <location>
        <begin position="204"/>
        <end position="213"/>
    </location>
</feature>
<evidence type="ECO:0000313" key="13">
    <source>
        <dbReference type="EMBL" id="GHJ85760.1"/>
    </source>
</evidence>
<evidence type="ECO:0000313" key="14">
    <source>
        <dbReference type="Proteomes" id="UP000620104"/>
    </source>
</evidence>
<feature type="compositionally biased region" description="Low complexity" evidence="9">
    <location>
        <begin position="107"/>
        <end position="128"/>
    </location>
</feature>
<evidence type="ECO:0000256" key="7">
    <source>
        <dbReference type="ARBA" id="ARBA00023065"/>
    </source>
</evidence>
<dbReference type="Pfam" id="PF03733">
    <property type="entry name" value="YccF"/>
    <property type="match status" value="1"/>
</dbReference>
<evidence type="ECO:0000256" key="10">
    <source>
        <dbReference type="SAM" id="Phobius"/>
    </source>
</evidence>
<evidence type="ECO:0000256" key="5">
    <source>
        <dbReference type="ARBA" id="ARBA00022692"/>
    </source>
</evidence>
<feature type="compositionally biased region" description="Polar residues" evidence="9">
    <location>
        <begin position="427"/>
        <end position="446"/>
    </location>
</feature>
<keyword evidence="4" id="KW-0597">Phosphoprotein</keyword>
<gene>
    <name evidence="13" type="ORF">NliqN6_2162</name>
</gene>
<feature type="transmembrane region" description="Helical" evidence="10">
    <location>
        <begin position="991"/>
        <end position="1013"/>
    </location>
</feature>
<feature type="region of interest" description="Disordered" evidence="9">
    <location>
        <begin position="185"/>
        <end position="411"/>
    </location>
</feature>
<feature type="domain" description="Sodium/calcium exchanger membrane region" evidence="11">
    <location>
        <begin position="1337"/>
        <end position="1488"/>
    </location>
</feature>
<evidence type="ECO:0000259" key="12">
    <source>
        <dbReference type="Pfam" id="PF03733"/>
    </source>
</evidence>
<keyword evidence="8 10" id="KW-0472">Membrane</keyword>
<comment type="caution">
    <text evidence="13">The sequence shown here is derived from an EMBL/GenBank/DDBJ whole genome shotgun (WGS) entry which is preliminary data.</text>
</comment>
<dbReference type="InterPro" id="IPR005185">
    <property type="entry name" value="YccF"/>
</dbReference>
<feature type="transmembrane region" description="Helical" evidence="10">
    <location>
        <begin position="565"/>
        <end position="587"/>
    </location>
</feature>
<keyword evidence="6 10" id="KW-1133">Transmembrane helix</keyword>
<evidence type="ECO:0008006" key="15">
    <source>
        <dbReference type="Google" id="ProtNLM"/>
    </source>
</evidence>
<keyword evidence="5 10" id="KW-0812">Transmembrane</keyword>
<reference evidence="13" key="1">
    <citation type="submission" date="2020-07" db="EMBL/GenBank/DDBJ databases">
        <title>Draft Genome Sequence of a Deep-Sea Yeast, Naganishia (Cryptococcus) liquefaciens strain N6.</title>
        <authorList>
            <person name="Han Y.W."/>
            <person name="Kajitani R."/>
            <person name="Morimoto H."/>
            <person name="Parhat M."/>
            <person name="Tsubouchi H."/>
            <person name="Bakenova O."/>
            <person name="Ogata M."/>
            <person name="Argunhan B."/>
            <person name="Aoki R."/>
            <person name="Kajiwara S."/>
            <person name="Itoh T."/>
            <person name="Iwasaki H."/>
        </authorList>
    </citation>
    <scope>NUCLEOTIDE SEQUENCE</scope>
    <source>
        <strain evidence="13">N6</strain>
    </source>
</reference>
<feature type="compositionally biased region" description="Basic residues" evidence="9">
    <location>
        <begin position="240"/>
        <end position="250"/>
    </location>
</feature>
<dbReference type="GO" id="GO:0012505">
    <property type="term" value="C:endomembrane system"/>
    <property type="evidence" value="ECO:0007669"/>
    <property type="project" value="UniProtKB-SubCell"/>
</dbReference>
<dbReference type="InterPro" id="IPR044880">
    <property type="entry name" value="NCX_ion-bd_dom_sf"/>
</dbReference>
<keyword evidence="14" id="KW-1185">Reference proteome</keyword>
<feature type="transmembrane region" description="Helical" evidence="10">
    <location>
        <begin position="1335"/>
        <end position="1355"/>
    </location>
</feature>
<feature type="compositionally biased region" description="Basic and acidic residues" evidence="9">
    <location>
        <begin position="1204"/>
        <end position="1220"/>
    </location>
</feature>
<evidence type="ECO:0000256" key="3">
    <source>
        <dbReference type="ARBA" id="ARBA00022448"/>
    </source>
</evidence>
<feature type="compositionally biased region" description="Polar residues" evidence="9">
    <location>
        <begin position="94"/>
        <end position="106"/>
    </location>
</feature>
<dbReference type="GO" id="GO:0005774">
    <property type="term" value="C:vacuolar membrane"/>
    <property type="evidence" value="ECO:0007669"/>
    <property type="project" value="UniProtKB-ARBA"/>
</dbReference>
<feature type="compositionally biased region" description="Basic and acidic residues" evidence="9">
    <location>
        <begin position="228"/>
        <end position="239"/>
    </location>
</feature>
<organism evidence="13 14">
    <name type="scientific">Naganishia liquefaciens</name>
    <dbReference type="NCBI Taxonomy" id="104408"/>
    <lineage>
        <taxon>Eukaryota</taxon>
        <taxon>Fungi</taxon>
        <taxon>Dikarya</taxon>
        <taxon>Basidiomycota</taxon>
        <taxon>Agaricomycotina</taxon>
        <taxon>Tremellomycetes</taxon>
        <taxon>Filobasidiales</taxon>
        <taxon>Filobasidiaceae</taxon>
        <taxon>Naganishia</taxon>
    </lineage>
</organism>
<feature type="region of interest" description="Disordered" evidence="9">
    <location>
        <begin position="1175"/>
        <end position="1253"/>
    </location>
</feature>
<evidence type="ECO:0000256" key="1">
    <source>
        <dbReference type="ARBA" id="ARBA00004127"/>
    </source>
</evidence>
<evidence type="ECO:0000256" key="8">
    <source>
        <dbReference type="ARBA" id="ARBA00023136"/>
    </source>
</evidence>
<feature type="transmembrane region" description="Helical" evidence="10">
    <location>
        <begin position="757"/>
        <end position="782"/>
    </location>
</feature>
<feature type="compositionally biased region" description="Pro residues" evidence="9">
    <location>
        <begin position="1303"/>
        <end position="1314"/>
    </location>
</feature>
<feature type="compositionally biased region" description="Polar residues" evidence="9">
    <location>
        <begin position="657"/>
        <end position="679"/>
    </location>
</feature>
<evidence type="ECO:0000256" key="6">
    <source>
        <dbReference type="ARBA" id="ARBA00022989"/>
    </source>
</evidence>
<feature type="compositionally biased region" description="Acidic residues" evidence="9">
    <location>
        <begin position="470"/>
        <end position="508"/>
    </location>
</feature>
<comment type="subcellular location">
    <subcellularLocation>
        <location evidence="1">Endomembrane system</location>
        <topology evidence="1">Multi-pass membrane protein</topology>
    </subcellularLocation>
</comment>
<feature type="compositionally biased region" description="Polar residues" evidence="9">
    <location>
        <begin position="1224"/>
        <end position="1237"/>
    </location>
</feature>
<feature type="transmembrane region" description="Helical" evidence="10">
    <location>
        <begin position="1408"/>
        <end position="1428"/>
    </location>
</feature>
<comment type="similarity">
    <text evidence="2">Belongs to the Ca(2+):cation antiporter (CaCA) (TC 2.A.19) family.</text>
</comment>
<dbReference type="InterPro" id="IPR004837">
    <property type="entry name" value="NaCa_Exmemb"/>
</dbReference>
<dbReference type="Pfam" id="PF01699">
    <property type="entry name" value="Na_Ca_ex"/>
    <property type="match status" value="2"/>
</dbReference>
<dbReference type="InterPro" id="IPR004713">
    <property type="entry name" value="CaH_exchang"/>
</dbReference>
<feature type="compositionally biased region" description="Basic and acidic residues" evidence="9">
    <location>
        <begin position="697"/>
        <end position="707"/>
    </location>
</feature>
<feature type="transmembrane region" description="Helical" evidence="10">
    <location>
        <begin position="917"/>
        <end position="945"/>
    </location>
</feature>
<dbReference type="Gene3D" id="1.20.1420.30">
    <property type="entry name" value="NCX, central ion-binding region"/>
    <property type="match status" value="1"/>
</dbReference>
<feature type="compositionally biased region" description="Polar residues" evidence="9">
    <location>
        <begin position="281"/>
        <end position="292"/>
    </location>
</feature>
<name>A0A8H3TRA6_9TREE</name>
<dbReference type="EMBL" id="BLZA01000013">
    <property type="protein sequence ID" value="GHJ85760.1"/>
    <property type="molecule type" value="Genomic_DNA"/>
</dbReference>
<dbReference type="GO" id="GO:0006874">
    <property type="term" value="P:intracellular calcium ion homeostasis"/>
    <property type="evidence" value="ECO:0007669"/>
    <property type="project" value="TreeGrafter"/>
</dbReference>
<evidence type="ECO:0000259" key="11">
    <source>
        <dbReference type="Pfam" id="PF01699"/>
    </source>
</evidence>
<feature type="compositionally biased region" description="Low complexity" evidence="9">
    <location>
        <begin position="268"/>
        <end position="280"/>
    </location>
</feature>
<dbReference type="PANTHER" id="PTHR31503:SF10">
    <property type="entry name" value="VNX1 PROTEIN"/>
    <property type="match status" value="1"/>
</dbReference>
<protein>
    <recommendedName>
        <fullName evidence="15">Calcium/proton exchanger</fullName>
    </recommendedName>
</protein>
<keyword evidence="3" id="KW-0813">Transport</keyword>
<feature type="compositionally biased region" description="Acidic residues" evidence="9">
    <location>
        <begin position="214"/>
        <end position="227"/>
    </location>
</feature>
<feature type="domain" description="Sodium/calcium exchanger membrane region" evidence="11">
    <location>
        <begin position="927"/>
        <end position="1044"/>
    </location>
</feature>
<evidence type="ECO:0000256" key="9">
    <source>
        <dbReference type="SAM" id="MobiDB-lite"/>
    </source>
</evidence>
<feature type="compositionally biased region" description="Polar residues" evidence="9">
    <location>
        <begin position="1"/>
        <end position="14"/>
    </location>
</feature>
<dbReference type="PANTHER" id="PTHR31503">
    <property type="entry name" value="VACUOLAR CALCIUM ION TRANSPORTER"/>
    <property type="match status" value="1"/>
</dbReference>
<feature type="transmembrane region" description="Helical" evidence="10">
    <location>
        <begin position="957"/>
        <end position="979"/>
    </location>
</feature>
<feature type="region of interest" description="Disordered" evidence="9">
    <location>
        <begin position="1302"/>
        <end position="1330"/>
    </location>
</feature>
<feature type="region of interest" description="Disordered" evidence="9">
    <location>
        <begin position="423"/>
        <end position="509"/>
    </location>
</feature>
<evidence type="ECO:0000256" key="4">
    <source>
        <dbReference type="ARBA" id="ARBA00022553"/>
    </source>
</evidence>
<dbReference type="Proteomes" id="UP000620104">
    <property type="component" value="Unassembled WGS sequence"/>
</dbReference>
<dbReference type="OrthoDB" id="16982at2759"/>
<dbReference type="FunFam" id="1.20.1420.30:FF:000014">
    <property type="entry name" value="Cation/H+ exchanger protein 2"/>
    <property type="match status" value="1"/>
</dbReference>
<feature type="transmembrane region" description="Helical" evidence="10">
    <location>
        <begin position="1440"/>
        <end position="1461"/>
    </location>
</feature>
<feature type="transmembrane region" description="Helical" evidence="10">
    <location>
        <begin position="1375"/>
        <end position="1396"/>
    </location>
</feature>
<feature type="region of interest" description="Disordered" evidence="9">
    <location>
        <begin position="1"/>
        <end position="61"/>
    </location>
</feature>
<feature type="transmembrane region" description="Helical" evidence="10">
    <location>
        <begin position="607"/>
        <end position="624"/>
    </location>
</feature>
<accession>A0A8H3TRA6</accession>
<feature type="compositionally biased region" description="Low complexity" evidence="9">
    <location>
        <begin position="328"/>
        <end position="342"/>
    </location>
</feature>
<proteinExistence type="inferred from homology"/>
<feature type="domain" description="Inner membrane component" evidence="12">
    <location>
        <begin position="563"/>
        <end position="625"/>
    </location>
</feature>